<dbReference type="InterPro" id="IPR002110">
    <property type="entry name" value="Ankyrin_rpt"/>
</dbReference>
<proteinExistence type="predicted"/>
<feature type="repeat" description="ANK" evidence="7">
    <location>
        <begin position="117"/>
        <end position="149"/>
    </location>
</feature>
<evidence type="ECO:0000256" key="5">
    <source>
        <dbReference type="ARBA" id="ARBA00023043"/>
    </source>
</evidence>
<dbReference type="OrthoDB" id="341259at2759"/>
<dbReference type="SMART" id="SM00248">
    <property type="entry name" value="ANK"/>
    <property type="match status" value="9"/>
</dbReference>
<feature type="region of interest" description="Disordered" evidence="8">
    <location>
        <begin position="507"/>
        <end position="648"/>
    </location>
</feature>
<accession>N1QLS7</accession>
<feature type="compositionally biased region" description="Basic and acidic residues" evidence="8">
    <location>
        <begin position="523"/>
        <end position="533"/>
    </location>
</feature>
<dbReference type="PANTHER" id="PTHR24173:SF74">
    <property type="entry name" value="ANKYRIN REPEAT DOMAIN-CONTAINING PROTEIN 16"/>
    <property type="match status" value="1"/>
</dbReference>
<name>N1QLS7_SPHMS</name>
<keyword evidence="11" id="KW-1185">Reference proteome</keyword>
<feature type="transmembrane region" description="Helical" evidence="9">
    <location>
        <begin position="1073"/>
        <end position="1095"/>
    </location>
</feature>
<evidence type="ECO:0000256" key="4">
    <source>
        <dbReference type="ARBA" id="ARBA00022989"/>
    </source>
</evidence>
<feature type="compositionally biased region" description="Low complexity" evidence="8">
    <location>
        <begin position="633"/>
        <end position="644"/>
    </location>
</feature>
<evidence type="ECO:0000256" key="1">
    <source>
        <dbReference type="ARBA" id="ARBA00004141"/>
    </source>
</evidence>
<dbReference type="InterPro" id="IPR045863">
    <property type="entry name" value="CorA_TM1_TM2"/>
</dbReference>
<dbReference type="Gene3D" id="1.25.40.20">
    <property type="entry name" value="Ankyrin repeat-containing domain"/>
    <property type="match status" value="3"/>
</dbReference>
<keyword evidence="5 7" id="KW-0040">ANK repeat</keyword>
<evidence type="ECO:0000256" key="8">
    <source>
        <dbReference type="SAM" id="MobiDB-lite"/>
    </source>
</evidence>
<dbReference type="EMBL" id="KB456260">
    <property type="protein sequence ID" value="EMF16763.1"/>
    <property type="molecule type" value="Genomic_DNA"/>
</dbReference>
<dbReference type="Pfam" id="PF12796">
    <property type="entry name" value="Ank_2"/>
    <property type="match status" value="3"/>
</dbReference>
<dbReference type="AlphaFoldDB" id="N1QLS7"/>
<comment type="subcellular location">
    <subcellularLocation>
        <location evidence="1">Membrane</location>
        <topology evidence="1">Multi-pass membrane protein</topology>
    </subcellularLocation>
</comment>
<dbReference type="PROSITE" id="PS50088">
    <property type="entry name" value="ANK_REPEAT"/>
    <property type="match status" value="4"/>
</dbReference>
<keyword evidence="4 9" id="KW-1133">Transmembrane helix</keyword>
<evidence type="ECO:0000313" key="10">
    <source>
        <dbReference type="EMBL" id="EMF16763.1"/>
    </source>
</evidence>
<dbReference type="InterPro" id="IPR002523">
    <property type="entry name" value="MgTranspt_CorA/ZnTranspt_ZntB"/>
</dbReference>
<feature type="repeat" description="ANK" evidence="7">
    <location>
        <begin position="240"/>
        <end position="272"/>
    </location>
</feature>
<evidence type="ECO:0000256" key="7">
    <source>
        <dbReference type="PROSITE-ProRule" id="PRU00023"/>
    </source>
</evidence>
<dbReference type="InterPro" id="IPR036770">
    <property type="entry name" value="Ankyrin_rpt-contain_sf"/>
</dbReference>
<keyword evidence="3" id="KW-0677">Repeat</keyword>
<evidence type="ECO:0000256" key="2">
    <source>
        <dbReference type="ARBA" id="ARBA00022692"/>
    </source>
</evidence>
<organism evidence="10 11">
    <name type="scientific">Sphaerulina musiva (strain SO2202)</name>
    <name type="common">Poplar stem canker fungus</name>
    <name type="synonym">Septoria musiva</name>
    <dbReference type="NCBI Taxonomy" id="692275"/>
    <lineage>
        <taxon>Eukaryota</taxon>
        <taxon>Fungi</taxon>
        <taxon>Dikarya</taxon>
        <taxon>Ascomycota</taxon>
        <taxon>Pezizomycotina</taxon>
        <taxon>Dothideomycetes</taxon>
        <taxon>Dothideomycetidae</taxon>
        <taxon>Mycosphaerellales</taxon>
        <taxon>Mycosphaerellaceae</taxon>
        <taxon>Sphaerulina</taxon>
    </lineage>
</organism>
<evidence type="ECO:0000313" key="11">
    <source>
        <dbReference type="Proteomes" id="UP000016931"/>
    </source>
</evidence>
<dbReference type="GeneID" id="27904628"/>
<dbReference type="OMA" id="NMAWVEA"/>
<protein>
    <submittedName>
        <fullName evidence="10">Uncharacterized protein</fullName>
    </submittedName>
</protein>
<feature type="compositionally biased region" description="Polar residues" evidence="8">
    <location>
        <begin position="559"/>
        <end position="572"/>
    </location>
</feature>
<dbReference type="SUPFAM" id="SSF144083">
    <property type="entry name" value="Magnesium transport protein CorA, transmembrane region"/>
    <property type="match status" value="1"/>
</dbReference>
<dbReference type="GO" id="GO:0016020">
    <property type="term" value="C:membrane"/>
    <property type="evidence" value="ECO:0007669"/>
    <property type="project" value="UniProtKB-SubCell"/>
</dbReference>
<keyword evidence="6 9" id="KW-0472">Membrane</keyword>
<evidence type="ECO:0000256" key="6">
    <source>
        <dbReference type="ARBA" id="ARBA00023136"/>
    </source>
</evidence>
<dbReference type="PANTHER" id="PTHR24173">
    <property type="entry name" value="ANKYRIN REPEAT CONTAINING"/>
    <property type="match status" value="1"/>
</dbReference>
<dbReference type="RefSeq" id="XP_016764884.1">
    <property type="nucleotide sequence ID" value="XM_016907491.1"/>
</dbReference>
<gene>
    <name evidence="10" type="ORF">SEPMUDRAFT_152899</name>
</gene>
<keyword evidence="2 9" id="KW-0812">Transmembrane</keyword>
<dbReference type="PROSITE" id="PS50297">
    <property type="entry name" value="ANK_REP_REGION"/>
    <property type="match status" value="3"/>
</dbReference>
<dbReference type="HOGENOM" id="CLU_003599_0_0_1"/>
<dbReference type="GO" id="GO:0046873">
    <property type="term" value="F:metal ion transmembrane transporter activity"/>
    <property type="evidence" value="ECO:0007669"/>
    <property type="project" value="InterPro"/>
</dbReference>
<dbReference type="Gene3D" id="1.20.58.340">
    <property type="entry name" value="Magnesium transport protein CorA, transmembrane region"/>
    <property type="match status" value="1"/>
</dbReference>
<reference evidence="10 11" key="1">
    <citation type="journal article" date="2012" name="PLoS Pathog.">
        <title>Diverse lifestyles and strategies of plant pathogenesis encoded in the genomes of eighteen Dothideomycetes fungi.</title>
        <authorList>
            <person name="Ohm R.A."/>
            <person name="Feau N."/>
            <person name="Henrissat B."/>
            <person name="Schoch C.L."/>
            <person name="Horwitz B.A."/>
            <person name="Barry K.W."/>
            <person name="Condon B.J."/>
            <person name="Copeland A.C."/>
            <person name="Dhillon B."/>
            <person name="Glaser F."/>
            <person name="Hesse C.N."/>
            <person name="Kosti I."/>
            <person name="LaButti K."/>
            <person name="Lindquist E.A."/>
            <person name="Lucas S."/>
            <person name="Salamov A.A."/>
            <person name="Bradshaw R.E."/>
            <person name="Ciuffetti L."/>
            <person name="Hamelin R.C."/>
            <person name="Kema G.H.J."/>
            <person name="Lawrence C."/>
            <person name="Scott J.A."/>
            <person name="Spatafora J.W."/>
            <person name="Turgeon B.G."/>
            <person name="de Wit P.J.G.M."/>
            <person name="Zhong S."/>
            <person name="Goodwin S.B."/>
            <person name="Grigoriev I.V."/>
        </authorList>
    </citation>
    <scope>NUCLEOTIDE SEQUENCE [LARGE SCALE GENOMIC DNA]</scope>
    <source>
        <strain evidence="10 11">SO2202</strain>
    </source>
</reference>
<evidence type="ECO:0000256" key="3">
    <source>
        <dbReference type="ARBA" id="ARBA00022737"/>
    </source>
</evidence>
<dbReference type="SUPFAM" id="SSF48403">
    <property type="entry name" value="Ankyrin repeat"/>
    <property type="match status" value="1"/>
</dbReference>
<feature type="compositionally biased region" description="Low complexity" evidence="8">
    <location>
        <begin position="590"/>
        <end position="620"/>
    </location>
</feature>
<sequence>MPRRPVSLQSGDSTNLRPEPRLLKAVERNDVRQVQDVIEDVQNERHFGTTLLSVGLVRACDKGLVDVARYLLIRGADPDYATGNKPPALLRAAEHGQAELIEVLIDHRANLEAKDKKGRTALMTAAWKGHGTIVELLVSRGAHVDTLDKRRRNVLHNLAADQGDKRHFTSASDRPKRRCGMGIVHYLLQAGVNIDAEDELGRTAVHWACVTDHEDLLRILLKTRFGGASPQARVNATDMRMKSPLQLAASNNRDNLARILIEHGADVHSKSDGDWSALHNACQSSSGALVQRLVAAGADVNGQLLNGRTPLHVAAEFGNIDAAECLLGTSGTRRSVKDRFGNTPLLIAAQKGQIKIVEMLAPWNHVKELSADEVEAAQQFSATIVDFDHKDFNRVQRRSVYELLYARSAKDPSKHSISTLPEMTKATQFRWIHLPANNLTWCDALLTKRFIEQGATDVEGYKALASAFNHQHRGQQHHSRFMRPMCQVVQRLEADLEESGPPAVVVEEPASLSPFPGTPTRNKSFEKLDRSKLEASQSEEPDTIAGAQHARSKNKSPKPQRQSTTDTNSTMAASDASVDPRLNGRPGKPQAQRQETTSTTATASTSTNRKTAKAATAAAKTSKEARKPSTRQSTKSSVGKSGSTPLRRLQSSRSIFMFMPYLHFETDRRRREMQMAMQNPQRHTIAAVPDEVLIRAHLSKSASFLHVRRTLDQFFYHNIDTSVRDSDQVVYRFQEKHHKDQEGGPKIFMVDQLWLWILGKDLVVTSFPQRWRQPRNDPLNVLEGIIEDINSKTREPVQDVYELAMTIAGRCFGTFDRHRKGDDEFQFLDMFESSIGAAMDNEASLFQGFSKASRQASDWLQSHQKPNRFSKHLEADSKAYEHTVKKHPDRYDDIDPTDTNPAFINQLLDVGAETDLLAEIKDIRDELDIIRMVLDHQKHLLPEFKDAVKAVYQTERSHMRVRKCDKAFDEQEKTISNPIKDINRMEVQANRVYESIRSLLDLKQKHANAFEARFARDSAAGTHRQGQTIMVFTIVTIIFLPLSFITAFFAVNIEQFPHPGGVGSSAEIPLEYASAYIFGIGLAISVPAIAVALSVDQVNNTWVRARMWWRRRKRSRRTTVDDMEELLQKRESDARQMEMTLSMAKSMRRSVDFYAYGSHGKVLSPPPLGRGRSEEGDNNYYLRRKSRPERRVEIDLERGRKNARTDLF</sequence>
<feature type="repeat" description="ANK" evidence="7">
    <location>
        <begin position="84"/>
        <end position="116"/>
    </location>
</feature>
<evidence type="ECO:0000256" key="9">
    <source>
        <dbReference type="SAM" id="Phobius"/>
    </source>
</evidence>
<feature type="transmembrane region" description="Helical" evidence="9">
    <location>
        <begin position="1029"/>
        <end position="1053"/>
    </location>
</feature>
<feature type="repeat" description="ANK" evidence="7">
    <location>
        <begin position="306"/>
        <end position="339"/>
    </location>
</feature>
<dbReference type="Proteomes" id="UP000016931">
    <property type="component" value="Unassembled WGS sequence"/>
</dbReference>
<dbReference type="STRING" id="692275.N1QLS7"/>
<dbReference type="Pfam" id="PF01544">
    <property type="entry name" value="CorA"/>
    <property type="match status" value="1"/>
</dbReference>
<dbReference type="eggNOG" id="KOG4177">
    <property type="taxonomic scope" value="Eukaryota"/>
</dbReference>
<feature type="region of interest" description="Disordered" evidence="8">
    <location>
        <begin position="1164"/>
        <end position="1184"/>
    </location>
</feature>